<gene>
    <name evidence="1" type="ORF">PHLCEN_2v12586</name>
</gene>
<organism evidence="1 2">
    <name type="scientific">Hermanssonia centrifuga</name>
    <dbReference type="NCBI Taxonomy" id="98765"/>
    <lineage>
        <taxon>Eukaryota</taxon>
        <taxon>Fungi</taxon>
        <taxon>Dikarya</taxon>
        <taxon>Basidiomycota</taxon>
        <taxon>Agaricomycotina</taxon>
        <taxon>Agaricomycetes</taxon>
        <taxon>Polyporales</taxon>
        <taxon>Meruliaceae</taxon>
        <taxon>Hermanssonia</taxon>
    </lineage>
</organism>
<accession>A0A2R6NGL8</accession>
<dbReference type="AlphaFoldDB" id="A0A2R6NGL8"/>
<protein>
    <submittedName>
        <fullName evidence="1">Uncharacterized protein</fullName>
    </submittedName>
</protein>
<keyword evidence="2" id="KW-1185">Reference proteome</keyword>
<dbReference type="EMBL" id="MLYV02001272">
    <property type="protein sequence ID" value="PSR71535.1"/>
    <property type="molecule type" value="Genomic_DNA"/>
</dbReference>
<dbReference type="STRING" id="98765.A0A2R6NGL8"/>
<name>A0A2R6NGL8_9APHY</name>
<evidence type="ECO:0000313" key="1">
    <source>
        <dbReference type="EMBL" id="PSR71535.1"/>
    </source>
</evidence>
<reference evidence="1 2" key="1">
    <citation type="submission" date="2018-02" db="EMBL/GenBank/DDBJ databases">
        <title>Genome sequence of the basidiomycete white-rot fungus Phlebia centrifuga.</title>
        <authorList>
            <person name="Granchi Z."/>
            <person name="Peng M."/>
            <person name="de Vries R.P."/>
            <person name="Hilden K."/>
            <person name="Makela M.R."/>
            <person name="Grigoriev I."/>
            <person name="Riley R."/>
        </authorList>
    </citation>
    <scope>NUCLEOTIDE SEQUENCE [LARGE SCALE GENOMIC DNA]</scope>
    <source>
        <strain evidence="1 2">FBCC195</strain>
    </source>
</reference>
<proteinExistence type="predicted"/>
<evidence type="ECO:0000313" key="2">
    <source>
        <dbReference type="Proteomes" id="UP000186601"/>
    </source>
</evidence>
<comment type="caution">
    <text evidence="1">The sequence shown here is derived from an EMBL/GenBank/DDBJ whole genome shotgun (WGS) entry which is preliminary data.</text>
</comment>
<dbReference type="OrthoDB" id="3234974at2759"/>
<dbReference type="Proteomes" id="UP000186601">
    <property type="component" value="Unassembled WGS sequence"/>
</dbReference>
<dbReference type="Gene3D" id="1.10.10.2360">
    <property type="match status" value="1"/>
</dbReference>
<sequence>MSVTDPRRREIFVNVPAVRGQTEQSFEEARIQDYVKAYTATGRPPQPCPEHPTDPAERVRLGLPPIFEPYIEVGGTPVSQSQGSSTTNLHINTSIAGPPPTDINALPEVQRFVPTSDASESGQQVQLQSIACQHVFSGFSFEELRCQAYKVGKLIVPEAYTTNTAASTPQPSMNGNAEQLQSITGNPVYAGHSFEVG</sequence>